<dbReference type="PANTHER" id="PTHR12835">
    <property type="entry name" value="BIOTIN PROTEIN LIGASE"/>
    <property type="match status" value="1"/>
</dbReference>
<keyword evidence="2" id="KW-0436">Ligase</keyword>
<dbReference type="OMA" id="CIVYTHN"/>
<evidence type="ECO:0000256" key="1">
    <source>
        <dbReference type="ARBA" id="ARBA00009934"/>
    </source>
</evidence>
<dbReference type="AlphaFoldDB" id="A0A6A5C498"/>
<dbReference type="InterPro" id="IPR045864">
    <property type="entry name" value="aa-tRNA-synth_II/BPL/LPL"/>
</dbReference>
<evidence type="ECO:0000313" key="5">
    <source>
        <dbReference type="Proteomes" id="UP000444721"/>
    </source>
</evidence>
<proteinExistence type="inferred from homology"/>
<dbReference type="InterPro" id="IPR004143">
    <property type="entry name" value="BPL_LPL_catalytic"/>
</dbReference>
<dbReference type="VEuPathDB" id="AmoebaDB:NF0040300"/>
<dbReference type="CDD" id="cd16442">
    <property type="entry name" value="BPL"/>
    <property type="match status" value="1"/>
</dbReference>
<feature type="domain" description="BPL/LPL catalytic" evidence="3">
    <location>
        <begin position="17"/>
        <end position="226"/>
    </location>
</feature>
<accession>A0A6A5C498</accession>
<evidence type="ECO:0000313" key="4">
    <source>
        <dbReference type="EMBL" id="KAF0981911.1"/>
    </source>
</evidence>
<dbReference type="GeneID" id="68118987"/>
<sequence length="293" mass="32370">MEQYYTQCPSELAFSIPRFQELLKTKNIGRCFIYREQVESTMDVAKAQAEEKCPTGTLILAEEQTKGRGRKGRAWSSEGQGKSLYFTIVFHLNMEKASELIKLNLAIPLAVALTLKDEGLKTCGIKWPNDVWVIPEQSTTSNAKKISGMLIDSVQTGESLFGLAGVGINLNQSFMSSNNTRQAVEEKNELLNIATSYFDETNKTVEREKFLAHFCNTLEALLGLSQKEVLVLYKSNDILLGKDVTVIPADSKSAPYSAKAVGISKFGNLLVELNDGSGVKELVAEEVSIRPIF</sequence>
<evidence type="ECO:0000259" key="3">
    <source>
        <dbReference type="PROSITE" id="PS51733"/>
    </source>
</evidence>
<gene>
    <name evidence="4" type="ORF">FDP41_011772</name>
</gene>
<dbReference type="VEuPathDB" id="AmoebaDB:FDP41_011772"/>
<organism evidence="4 5">
    <name type="scientific">Naegleria fowleri</name>
    <name type="common">Brain eating amoeba</name>
    <dbReference type="NCBI Taxonomy" id="5763"/>
    <lineage>
        <taxon>Eukaryota</taxon>
        <taxon>Discoba</taxon>
        <taxon>Heterolobosea</taxon>
        <taxon>Tetramitia</taxon>
        <taxon>Eutetramitia</taxon>
        <taxon>Vahlkampfiidae</taxon>
        <taxon>Naegleria</taxon>
    </lineage>
</organism>
<evidence type="ECO:0000256" key="2">
    <source>
        <dbReference type="ARBA" id="ARBA00022598"/>
    </source>
</evidence>
<dbReference type="EMBL" id="VFQX01000012">
    <property type="protein sequence ID" value="KAF0981911.1"/>
    <property type="molecule type" value="Genomic_DNA"/>
</dbReference>
<keyword evidence="5" id="KW-1185">Reference proteome</keyword>
<dbReference type="PANTHER" id="PTHR12835:SF5">
    <property type="entry name" value="BIOTIN--PROTEIN LIGASE"/>
    <property type="match status" value="1"/>
</dbReference>
<dbReference type="PROSITE" id="PS51733">
    <property type="entry name" value="BPL_LPL_CATALYTIC"/>
    <property type="match status" value="1"/>
</dbReference>
<dbReference type="VEuPathDB" id="AmoebaDB:NfTy_021550"/>
<dbReference type="Pfam" id="PF03099">
    <property type="entry name" value="BPL_LplA_LipB"/>
    <property type="match status" value="1"/>
</dbReference>
<dbReference type="Proteomes" id="UP000444721">
    <property type="component" value="Unassembled WGS sequence"/>
</dbReference>
<dbReference type="GO" id="GO:0005737">
    <property type="term" value="C:cytoplasm"/>
    <property type="evidence" value="ECO:0007669"/>
    <property type="project" value="TreeGrafter"/>
</dbReference>
<dbReference type="SUPFAM" id="SSF55681">
    <property type="entry name" value="Class II aaRS and biotin synthetases"/>
    <property type="match status" value="1"/>
</dbReference>
<dbReference type="InterPro" id="IPR004408">
    <property type="entry name" value="Biotin_CoA_COase_ligase"/>
</dbReference>
<dbReference type="NCBIfam" id="TIGR00121">
    <property type="entry name" value="birA_ligase"/>
    <property type="match status" value="1"/>
</dbReference>
<name>A0A6A5C498_NAEFO</name>
<dbReference type="RefSeq" id="XP_044566624.1">
    <property type="nucleotide sequence ID" value="XM_044702218.1"/>
</dbReference>
<comment type="similarity">
    <text evidence="1">Belongs to the biotin--protein ligase family.</text>
</comment>
<dbReference type="Gene3D" id="3.30.930.10">
    <property type="entry name" value="Bira Bifunctional Protein, Domain 2"/>
    <property type="match status" value="1"/>
</dbReference>
<comment type="caution">
    <text evidence="4">The sequence shown here is derived from an EMBL/GenBank/DDBJ whole genome shotgun (WGS) entry which is preliminary data.</text>
</comment>
<dbReference type="Gene3D" id="2.30.30.100">
    <property type="match status" value="1"/>
</dbReference>
<protein>
    <recommendedName>
        <fullName evidence="3">BPL/LPL catalytic domain-containing protein</fullName>
    </recommendedName>
</protein>
<dbReference type="OrthoDB" id="10250105at2759"/>
<reference evidence="4 5" key="1">
    <citation type="journal article" date="2019" name="Sci. Rep.">
        <title>Nanopore sequencing improves the draft genome of the human pathogenic amoeba Naegleria fowleri.</title>
        <authorList>
            <person name="Liechti N."/>
            <person name="Schurch N."/>
            <person name="Bruggmann R."/>
            <person name="Wittwer M."/>
        </authorList>
    </citation>
    <scope>NUCLEOTIDE SEQUENCE [LARGE SCALE GENOMIC DNA]</scope>
    <source>
        <strain evidence="4 5">ATCC 30894</strain>
    </source>
</reference>
<dbReference type="GO" id="GO:0004077">
    <property type="term" value="F:biotin--[biotin carboxyl-carrier protein] ligase activity"/>
    <property type="evidence" value="ECO:0007669"/>
    <property type="project" value="InterPro"/>
</dbReference>